<name>A0A7J7RRY4_MYOMY</name>
<dbReference type="EMBL" id="JABWUV010000023">
    <property type="protein sequence ID" value="KAF6278903.1"/>
    <property type="molecule type" value="Genomic_DNA"/>
</dbReference>
<reference evidence="1 2" key="1">
    <citation type="journal article" date="2020" name="Nature">
        <title>Six reference-quality genomes reveal evolution of bat adaptations.</title>
        <authorList>
            <person name="Jebb D."/>
            <person name="Huang Z."/>
            <person name="Pippel M."/>
            <person name="Hughes G.M."/>
            <person name="Lavrichenko K."/>
            <person name="Devanna P."/>
            <person name="Winkler S."/>
            <person name="Jermiin L.S."/>
            <person name="Skirmuntt E.C."/>
            <person name="Katzourakis A."/>
            <person name="Burkitt-Gray L."/>
            <person name="Ray D.A."/>
            <person name="Sullivan K.A.M."/>
            <person name="Roscito J.G."/>
            <person name="Kirilenko B.M."/>
            <person name="Davalos L.M."/>
            <person name="Corthals A.P."/>
            <person name="Power M.L."/>
            <person name="Jones G."/>
            <person name="Ransome R.D."/>
            <person name="Dechmann D.K.N."/>
            <person name="Locatelli A.G."/>
            <person name="Puechmaille S.J."/>
            <person name="Fedrigo O."/>
            <person name="Jarvis E.D."/>
            <person name="Hiller M."/>
            <person name="Vernes S.C."/>
            <person name="Myers E.W."/>
            <person name="Teeling E.C."/>
        </authorList>
    </citation>
    <scope>NUCLEOTIDE SEQUENCE [LARGE SCALE GENOMIC DNA]</scope>
    <source>
        <strain evidence="1">MMyoMyo1</strain>
        <tissue evidence="1">Flight muscle</tissue>
    </source>
</reference>
<proteinExistence type="predicted"/>
<evidence type="ECO:0000313" key="1">
    <source>
        <dbReference type="EMBL" id="KAF6278903.1"/>
    </source>
</evidence>
<protein>
    <submittedName>
        <fullName evidence="1">Uncharacterized protein</fullName>
    </submittedName>
</protein>
<sequence length="120" mass="13228">MPRQGGSVVECQPMNQIVRVRFLVRAHAQAVGSIPSTGPAGGSGEHRHTPTHARTWTDAWDALRVTCFSSCSVSRPLCWYCSSYRTLWARGTGHAPHPPARPPVGRISKQAYEVARNHKQ</sequence>
<organism evidence="1 2">
    <name type="scientific">Myotis myotis</name>
    <name type="common">Greater mouse-eared bat</name>
    <name type="synonym">Vespertilio myotis</name>
    <dbReference type="NCBI Taxonomy" id="51298"/>
    <lineage>
        <taxon>Eukaryota</taxon>
        <taxon>Metazoa</taxon>
        <taxon>Chordata</taxon>
        <taxon>Craniata</taxon>
        <taxon>Vertebrata</taxon>
        <taxon>Euteleostomi</taxon>
        <taxon>Mammalia</taxon>
        <taxon>Eutheria</taxon>
        <taxon>Laurasiatheria</taxon>
        <taxon>Chiroptera</taxon>
        <taxon>Yangochiroptera</taxon>
        <taxon>Vespertilionidae</taxon>
        <taxon>Myotis</taxon>
    </lineage>
</organism>
<accession>A0A7J7RRY4</accession>
<dbReference type="Proteomes" id="UP000527355">
    <property type="component" value="Unassembled WGS sequence"/>
</dbReference>
<comment type="caution">
    <text evidence="1">The sequence shown here is derived from an EMBL/GenBank/DDBJ whole genome shotgun (WGS) entry which is preliminary data.</text>
</comment>
<gene>
    <name evidence="1" type="ORF">mMyoMyo1_010232</name>
</gene>
<dbReference type="AlphaFoldDB" id="A0A7J7RRY4"/>
<evidence type="ECO:0000313" key="2">
    <source>
        <dbReference type="Proteomes" id="UP000527355"/>
    </source>
</evidence>
<keyword evidence="2" id="KW-1185">Reference proteome</keyword>